<dbReference type="InterPro" id="IPR001245">
    <property type="entry name" value="Ser-Thr/Tyr_kinase_cat_dom"/>
</dbReference>
<evidence type="ECO:0000313" key="2">
    <source>
        <dbReference type="EMBL" id="KHN85354.1"/>
    </source>
</evidence>
<dbReference type="InterPro" id="IPR050167">
    <property type="entry name" value="Ser_Thr_protein_kinase"/>
</dbReference>
<dbReference type="AlphaFoldDB" id="A0A0B2VVA6"/>
<dbReference type="GO" id="GO:0004672">
    <property type="term" value="F:protein kinase activity"/>
    <property type="evidence" value="ECO:0007669"/>
    <property type="project" value="InterPro"/>
</dbReference>
<name>A0A0B2VVA6_TOXCA</name>
<dbReference type="PANTHER" id="PTHR23257">
    <property type="entry name" value="SERINE-THREONINE PROTEIN KINASE"/>
    <property type="match status" value="1"/>
</dbReference>
<dbReference type="Pfam" id="PF07714">
    <property type="entry name" value="PK_Tyr_Ser-Thr"/>
    <property type="match status" value="1"/>
</dbReference>
<evidence type="ECO:0000259" key="1">
    <source>
        <dbReference type="PROSITE" id="PS50011"/>
    </source>
</evidence>
<dbReference type="InterPro" id="IPR011009">
    <property type="entry name" value="Kinase-like_dom_sf"/>
</dbReference>
<sequence>GESATDRADIYSYGVLLWELFARRLPYEGIHPHTLIFLVVSRQLRPDTSQLTDTLEGASETDLSLLVLMQECWSGELTLRPSAVELLAKIRSFYSPKMEPVKSLTYKY</sequence>
<keyword evidence="3" id="KW-1185">Reference proteome</keyword>
<dbReference type="Proteomes" id="UP000031036">
    <property type="component" value="Unassembled WGS sequence"/>
</dbReference>
<dbReference type="GO" id="GO:0007165">
    <property type="term" value="P:signal transduction"/>
    <property type="evidence" value="ECO:0007669"/>
    <property type="project" value="TreeGrafter"/>
</dbReference>
<dbReference type="PROSITE" id="PS50011">
    <property type="entry name" value="PROTEIN_KINASE_DOM"/>
    <property type="match status" value="1"/>
</dbReference>
<comment type="caution">
    <text evidence="2">The sequence shown here is derived from an EMBL/GenBank/DDBJ whole genome shotgun (WGS) entry which is preliminary data.</text>
</comment>
<feature type="non-terminal residue" evidence="2">
    <location>
        <position position="1"/>
    </location>
</feature>
<dbReference type="PANTHER" id="PTHR23257:SF706">
    <property type="entry name" value="PROTO-ONCOGENE SERINE_THREONINE-PROTEIN KINASE MOS"/>
    <property type="match status" value="1"/>
</dbReference>
<dbReference type="OrthoDB" id="5913378at2759"/>
<dbReference type="STRING" id="6265.A0A0B2VVA6"/>
<evidence type="ECO:0000313" key="3">
    <source>
        <dbReference type="Proteomes" id="UP000031036"/>
    </source>
</evidence>
<dbReference type="GO" id="GO:0005737">
    <property type="term" value="C:cytoplasm"/>
    <property type="evidence" value="ECO:0007669"/>
    <property type="project" value="TreeGrafter"/>
</dbReference>
<dbReference type="GO" id="GO:0005524">
    <property type="term" value="F:ATP binding"/>
    <property type="evidence" value="ECO:0007669"/>
    <property type="project" value="InterPro"/>
</dbReference>
<keyword evidence="2" id="KW-0808">Transferase</keyword>
<feature type="domain" description="Protein kinase" evidence="1">
    <location>
        <begin position="1"/>
        <end position="94"/>
    </location>
</feature>
<dbReference type="Gene3D" id="1.10.510.10">
    <property type="entry name" value="Transferase(Phosphotransferase) domain 1"/>
    <property type="match status" value="1"/>
</dbReference>
<protein>
    <submittedName>
        <fullName evidence="2">Serine/threonine-protein kinase-transforming protein mos</fullName>
    </submittedName>
</protein>
<dbReference type="InterPro" id="IPR000719">
    <property type="entry name" value="Prot_kinase_dom"/>
</dbReference>
<organism evidence="2 3">
    <name type="scientific">Toxocara canis</name>
    <name type="common">Canine roundworm</name>
    <dbReference type="NCBI Taxonomy" id="6265"/>
    <lineage>
        <taxon>Eukaryota</taxon>
        <taxon>Metazoa</taxon>
        <taxon>Ecdysozoa</taxon>
        <taxon>Nematoda</taxon>
        <taxon>Chromadorea</taxon>
        <taxon>Rhabditida</taxon>
        <taxon>Spirurina</taxon>
        <taxon>Ascaridomorpha</taxon>
        <taxon>Ascaridoidea</taxon>
        <taxon>Toxocaridae</taxon>
        <taxon>Toxocara</taxon>
    </lineage>
</organism>
<dbReference type="EMBL" id="JPKZ01000807">
    <property type="protein sequence ID" value="KHN85354.1"/>
    <property type="molecule type" value="Genomic_DNA"/>
</dbReference>
<keyword evidence="2" id="KW-0418">Kinase</keyword>
<proteinExistence type="predicted"/>
<dbReference type="SUPFAM" id="SSF56112">
    <property type="entry name" value="Protein kinase-like (PK-like)"/>
    <property type="match status" value="1"/>
</dbReference>
<accession>A0A0B2VVA6</accession>
<gene>
    <name evidence="2" type="primary">V-MOS</name>
    <name evidence="2" type="ORF">Tcan_03624</name>
</gene>
<reference evidence="2 3" key="1">
    <citation type="submission" date="2014-11" db="EMBL/GenBank/DDBJ databases">
        <title>Genetic blueprint of the zoonotic pathogen Toxocara canis.</title>
        <authorList>
            <person name="Zhu X.-Q."/>
            <person name="Korhonen P.K."/>
            <person name="Cai H."/>
            <person name="Young N.D."/>
            <person name="Nejsum P."/>
            <person name="von Samson-Himmelstjerna G."/>
            <person name="Boag P.R."/>
            <person name="Tan P."/>
            <person name="Li Q."/>
            <person name="Min J."/>
            <person name="Yang Y."/>
            <person name="Wang X."/>
            <person name="Fang X."/>
            <person name="Hall R.S."/>
            <person name="Hofmann A."/>
            <person name="Sternberg P.W."/>
            <person name="Jex A.R."/>
            <person name="Gasser R.B."/>
        </authorList>
    </citation>
    <scope>NUCLEOTIDE SEQUENCE [LARGE SCALE GENOMIC DNA]</scope>
    <source>
        <strain evidence="2">PN_DK_2014</strain>
    </source>
</reference>